<gene>
    <name evidence="1" type="ORF">M9Y10_033983</name>
</gene>
<dbReference type="Proteomes" id="UP001470230">
    <property type="component" value="Unassembled WGS sequence"/>
</dbReference>
<evidence type="ECO:0000313" key="1">
    <source>
        <dbReference type="EMBL" id="KAK8889237.1"/>
    </source>
</evidence>
<dbReference type="InterPro" id="IPR053139">
    <property type="entry name" value="Surface_bspA-like"/>
</dbReference>
<organism evidence="1 2">
    <name type="scientific">Tritrichomonas musculus</name>
    <dbReference type="NCBI Taxonomy" id="1915356"/>
    <lineage>
        <taxon>Eukaryota</taxon>
        <taxon>Metamonada</taxon>
        <taxon>Parabasalia</taxon>
        <taxon>Tritrichomonadida</taxon>
        <taxon>Tritrichomonadidae</taxon>
        <taxon>Tritrichomonas</taxon>
    </lineage>
</organism>
<dbReference type="InterPro" id="IPR032675">
    <property type="entry name" value="LRR_dom_sf"/>
</dbReference>
<comment type="caution">
    <text evidence="1">The sequence shown here is derived from an EMBL/GenBank/DDBJ whole genome shotgun (WGS) entry which is preliminary data.</text>
</comment>
<proteinExistence type="predicted"/>
<sequence>MQSSFILLFNCKQFPIPSDFESLNCIKEEIKDQLLKTHQYEVQSDVQEYVFRSFIKHLLYNEIPNITNYNISEFEELSNEFDWMKNLVQTFQKNILRSERYSRLIKNKIQLEEKKDYFANFQDEYSYINGLLFRSDEFIALSASSLDLYDLSRIYKDENTLFIEVYLQEKICIDHLTYSLNERDNTAIITGFDDMVNDVYVPKTIHHKSKEYLVTQIYDYSFKGKNNLNTLKFADDSKVHSLGSFTFTESSIKSITIPPEVLKIDSNCFSESELQSITFSNKSKLQIIEEGSFERTSIKSITIPERVTEIESLAFRNSSLEDIYFSNPLMIKRIGLHAFNSTQITEITIPSNIEEINEYTFSNCRNLVSVKFTENSKLKTIKSFAFTESTIQSLTIPSSVMKFEDDWCDNTSNLNTIEVLQCRERRVMLYKNEFLIQKSNIKNKQYNVLLFARRDIGVAIIPSFIEKINSSTFDNCKKLSAILFSRDSKLKIIGDKAFACSSLKNIKIPQNVSEIGKRAFYECSKFKKIEFECNSQLRTIGESAFEYTSLENITTPPGVVDIRSRTFAHCPNLSNVCFPKLLEMDWYVFEGSSVNCLKIPSDVNQIFTNWCENAININEIQIIPRSDENIKCYDNKYLITRSDIYSDKFDTISFVRPDIEVAEIPSFITKIGNFAFSSCPKLKKVIFAQNSKLEKIGIFAFSRSNIKSISLPPKLIEIGEYAFEYSHLEHVEFQKNSQLKIIRNCSFAFSKLKCIEIPKNVIQIQENAFWRCKSLTIVDFHEKAKLKEIGKGAFAYSAIRSFQIPRNVQMIGSYAFGHCSELQIIEKDEKSELKFVEDDAFEDTKLEMFMKHVFK</sequence>
<accession>A0ABR2KDN9</accession>
<dbReference type="PANTHER" id="PTHR45661">
    <property type="entry name" value="SURFACE ANTIGEN"/>
    <property type="match status" value="1"/>
</dbReference>
<name>A0ABR2KDN9_9EUKA</name>
<protein>
    <submittedName>
        <fullName evidence="1">Uncharacterized protein</fullName>
    </submittedName>
</protein>
<dbReference type="SUPFAM" id="SSF52058">
    <property type="entry name" value="L domain-like"/>
    <property type="match status" value="2"/>
</dbReference>
<dbReference type="PANTHER" id="PTHR45661:SF3">
    <property type="entry name" value="IG-LIKE DOMAIN-CONTAINING PROTEIN"/>
    <property type="match status" value="1"/>
</dbReference>
<dbReference type="Gene3D" id="3.80.10.10">
    <property type="entry name" value="Ribonuclease Inhibitor"/>
    <property type="match status" value="4"/>
</dbReference>
<dbReference type="Pfam" id="PF13306">
    <property type="entry name" value="LRR_5"/>
    <property type="match status" value="3"/>
</dbReference>
<keyword evidence="2" id="KW-1185">Reference proteome</keyword>
<reference evidence="1 2" key="1">
    <citation type="submission" date="2024-04" db="EMBL/GenBank/DDBJ databases">
        <title>Tritrichomonas musculus Genome.</title>
        <authorList>
            <person name="Alves-Ferreira E."/>
            <person name="Grigg M."/>
            <person name="Lorenzi H."/>
            <person name="Galac M."/>
        </authorList>
    </citation>
    <scope>NUCLEOTIDE SEQUENCE [LARGE SCALE GENOMIC DNA]</scope>
    <source>
        <strain evidence="1 2">EAF2021</strain>
    </source>
</reference>
<dbReference type="InterPro" id="IPR026906">
    <property type="entry name" value="LRR_5"/>
</dbReference>
<evidence type="ECO:0000313" key="2">
    <source>
        <dbReference type="Proteomes" id="UP001470230"/>
    </source>
</evidence>
<dbReference type="EMBL" id="JAPFFF010000005">
    <property type="protein sequence ID" value="KAK8889237.1"/>
    <property type="molecule type" value="Genomic_DNA"/>
</dbReference>